<evidence type="ECO:0000256" key="5">
    <source>
        <dbReference type="ARBA" id="ARBA00022827"/>
    </source>
</evidence>
<proteinExistence type="inferred from homology"/>
<comment type="cofactor">
    <cofactor evidence="1">
        <name>FAD</name>
        <dbReference type="ChEBI" id="CHEBI:57692"/>
    </cofactor>
</comment>
<dbReference type="RefSeq" id="WP_109763233.1">
    <property type="nucleotide sequence ID" value="NZ_QGGU01000005.1"/>
</dbReference>
<dbReference type="Proteomes" id="UP000245790">
    <property type="component" value="Unassembled WGS sequence"/>
</dbReference>
<dbReference type="PANTHER" id="PTHR42802:SF1">
    <property type="entry name" value="L-ORNITHINE N(5)-MONOOXYGENASE"/>
    <property type="match status" value="1"/>
</dbReference>
<comment type="pathway">
    <text evidence="2">Siderophore biosynthesis.</text>
</comment>
<gene>
    <name evidence="8" type="ORF">C8D97_105160</name>
</gene>
<keyword evidence="5" id="KW-0274">FAD</keyword>
<dbReference type="EMBL" id="QGGU01000005">
    <property type="protein sequence ID" value="PWK51844.1"/>
    <property type="molecule type" value="Genomic_DNA"/>
</dbReference>
<sequence length="464" mass="53741">MKERVYDFIGVGIGPFNLGLAALVQPINNIDCLFFDNNSEFNWHSGMMLESAHLQTPFLADLVTLADPTHPLSFLNYAKQNGHLYSFYIREDFYLMRKEFNQYCQWVANQLDSLAFNSEVQSIEYLEHEDCFCVTVKRVKQAISSSQLSDYSTNDSESEPHYYYCRKLVLGSGPVPSLPKVCRADSNNIIHSSNYLHHVERIKKNKSITLVGSGQSAAEIFYDLLQDIDSHGYELNWVTRSPRFFPLEYTKLTLEMTSPEYIDYFHQLPSGKRDQLMREQKQLFKGINTCLINDIFDLLYVKRLSDDIQVNMITNSELTECYTKPGEQKLHLSFHQTEQECDFEFETHMAIFASGYQYQQPSYLTPVNRWLCFDEKGRFNVARNYSIDKSASRIFVQNAEIHTHGFVAPDLGMACYRNSCLIREICGEEVYPIEQRIAFQNFDARNFAPAKRQFTDHQSAEAVA</sequence>
<accession>A0A316FT13</accession>
<protein>
    <submittedName>
        <fullName evidence="8">Lysine/ornithine N-monooxygenase</fullName>
    </submittedName>
</protein>
<comment type="similarity">
    <text evidence="3">Belongs to the lysine N(6)-hydroxylase/L-ornithine N(5)-oxygenase family.</text>
</comment>
<reference evidence="8 9" key="1">
    <citation type="submission" date="2018-05" db="EMBL/GenBank/DDBJ databases">
        <title>Genomic Encyclopedia of Type Strains, Phase IV (KMG-IV): sequencing the most valuable type-strain genomes for metagenomic binning, comparative biology and taxonomic classification.</title>
        <authorList>
            <person name="Goeker M."/>
        </authorList>
    </citation>
    <scope>NUCLEOTIDE SEQUENCE [LARGE SCALE GENOMIC DNA]</scope>
    <source>
        <strain evidence="8 9">DSM 25350</strain>
    </source>
</reference>
<evidence type="ECO:0000313" key="9">
    <source>
        <dbReference type="Proteomes" id="UP000245790"/>
    </source>
</evidence>
<comment type="caution">
    <text evidence="8">The sequence shown here is derived from an EMBL/GenBank/DDBJ whole genome shotgun (WGS) entry which is preliminary data.</text>
</comment>
<dbReference type="Pfam" id="PF13434">
    <property type="entry name" value="Lys_Orn_oxgnase"/>
    <property type="match status" value="1"/>
</dbReference>
<evidence type="ECO:0000256" key="3">
    <source>
        <dbReference type="ARBA" id="ARBA00007588"/>
    </source>
</evidence>
<evidence type="ECO:0000256" key="2">
    <source>
        <dbReference type="ARBA" id="ARBA00004924"/>
    </source>
</evidence>
<evidence type="ECO:0000256" key="4">
    <source>
        <dbReference type="ARBA" id="ARBA00022630"/>
    </source>
</evidence>
<keyword evidence="6" id="KW-0521">NADP</keyword>
<organism evidence="8 9">
    <name type="scientific">Pleionea mediterranea</name>
    <dbReference type="NCBI Taxonomy" id="523701"/>
    <lineage>
        <taxon>Bacteria</taxon>
        <taxon>Pseudomonadati</taxon>
        <taxon>Pseudomonadota</taxon>
        <taxon>Gammaproteobacteria</taxon>
        <taxon>Oceanospirillales</taxon>
        <taxon>Pleioneaceae</taxon>
        <taxon>Pleionea</taxon>
    </lineage>
</organism>
<evidence type="ECO:0000256" key="7">
    <source>
        <dbReference type="ARBA" id="ARBA00023002"/>
    </source>
</evidence>
<evidence type="ECO:0000256" key="1">
    <source>
        <dbReference type="ARBA" id="ARBA00001974"/>
    </source>
</evidence>
<keyword evidence="9" id="KW-1185">Reference proteome</keyword>
<dbReference type="PANTHER" id="PTHR42802">
    <property type="entry name" value="MONOOXYGENASE"/>
    <property type="match status" value="1"/>
</dbReference>
<dbReference type="InterPro" id="IPR036188">
    <property type="entry name" value="FAD/NAD-bd_sf"/>
</dbReference>
<name>A0A316FT13_9GAMM</name>
<dbReference type="Gene3D" id="3.50.50.60">
    <property type="entry name" value="FAD/NAD(P)-binding domain"/>
    <property type="match status" value="1"/>
</dbReference>
<keyword evidence="8" id="KW-0503">Monooxygenase</keyword>
<keyword evidence="4" id="KW-0285">Flavoprotein</keyword>
<dbReference type="OrthoDB" id="7527071at2"/>
<dbReference type="SUPFAM" id="SSF51905">
    <property type="entry name" value="FAD/NAD(P)-binding domain"/>
    <property type="match status" value="1"/>
</dbReference>
<dbReference type="InterPro" id="IPR025700">
    <property type="entry name" value="Lys/Orn_oxygenase"/>
</dbReference>
<dbReference type="GO" id="GO:0004497">
    <property type="term" value="F:monooxygenase activity"/>
    <property type="evidence" value="ECO:0007669"/>
    <property type="project" value="UniProtKB-KW"/>
</dbReference>
<evidence type="ECO:0000313" key="8">
    <source>
        <dbReference type="EMBL" id="PWK51844.1"/>
    </source>
</evidence>
<evidence type="ECO:0000256" key="6">
    <source>
        <dbReference type="ARBA" id="ARBA00022857"/>
    </source>
</evidence>
<dbReference type="AlphaFoldDB" id="A0A316FT13"/>
<keyword evidence="7" id="KW-0560">Oxidoreductase</keyword>